<evidence type="ECO:0000259" key="1">
    <source>
        <dbReference type="Pfam" id="PF05239"/>
    </source>
</evidence>
<accession>A0ABS1N5M0</accession>
<dbReference type="InterPro" id="IPR011033">
    <property type="entry name" value="PRC_barrel-like_sf"/>
</dbReference>
<keyword evidence="3" id="KW-1185">Reference proteome</keyword>
<protein>
    <submittedName>
        <fullName evidence="2">PRC-barrel domain-containing protein</fullName>
    </submittedName>
</protein>
<dbReference type="InterPro" id="IPR014747">
    <property type="entry name" value="Bac_photo_RC_H_C"/>
</dbReference>
<name>A0ABS1N5M0_9ACTN</name>
<organism evidence="2 3">
    <name type="scientific">Streptomyces coffeae</name>
    <dbReference type="NCBI Taxonomy" id="621382"/>
    <lineage>
        <taxon>Bacteria</taxon>
        <taxon>Bacillati</taxon>
        <taxon>Actinomycetota</taxon>
        <taxon>Actinomycetes</taxon>
        <taxon>Kitasatosporales</taxon>
        <taxon>Streptomycetaceae</taxon>
        <taxon>Streptomyces</taxon>
    </lineage>
</organism>
<gene>
    <name evidence="2" type="ORF">JK363_00565</name>
</gene>
<proteinExistence type="predicted"/>
<dbReference type="SUPFAM" id="SSF50346">
    <property type="entry name" value="PRC-barrel domain"/>
    <property type="match status" value="1"/>
</dbReference>
<comment type="caution">
    <text evidence="2">The sequence shown here is derived from an EMBL/GenBank/DDBJ whole genome shotgun (WGS) entry which is preliminary data.</text>
</comment>
<dbReference type="InterPro" id="IPR027275">
    <property type="entry name" value="PRC-brl_dom"/>
</dbReference>
<dbReference type="Gene3D" id="3.90.50.10">
    <property type="entry name" value="Photosynthetic Reaction Center, subunit H, domain 2"/>
    <property type="match status" value="1"/>
</dbReference>
<reference evidence="2 3" key="1">
    <citation type="submission" date="2021-01" db="EMBL/GenBank/DDBJ databases">
        <title>WGS of actinomycetes isolated from Thailand.</title>
        <authorList>
            <person name="Thawai C."/>
        </authorList>
    </citation>
    <scope>NUCLEOTIDE SEQUENCE [LARGE SCALE GENOMIC DNA]</scope>
    <source>
        <strain evidence="2 3">CA1R205</strain>
    </source>
</reference>
<dbReference type="RefSeq" id="WP_201870487.1">
    <property type="nucleotide sequence ID" value="NZ_JAERRF010000001.1"/>
</dbReference>
<dbReference type="Pfam" id="PF05239">
    <property type="entry name" value="PRC"/>
    <property type="match status" value="1"/>
</dbReference>
<sequence length="117" mass="13153">MIQPADIREWRDRAVVDEQGRKIGSLEAIYVATTNDEPYMATVRTGVPTRHRLVFVPVDDAIVGPGYVKVSYDRSRVKKAPSIGTDDILPAEQEGTIFQYYGKPYQAAAGERRLARR</sequence>
<dbReference type="Proteomes" id="UP000634229">
    <property type="component" value="Unassembled WGS sequence"/>
</dbReference>
<evidence type="ECO:0000313" key="3">
    <source>
        <dbReference type="Proteomes" id="UP000634229"/>
    </source>
</evidence>
<dbReference type="EMBL" id="JAERRF010000001">
    <property type="protein sequence ID" value="MBL1095186.1"/>
    <property type="molecule type" value="Genomic_DNA"/>
</dbReference>
<feature type="domain" description="PRC-barrel" evidence="1">
    <location>
        <begin position="7"/>
        <end position="75"/>
    </location>
</feature>
<evidence type="ECO:0000313" key="2">
    <source>
        <dbReference type="EMBL" id="MBL1095186.1"/>
    </source>
</evidence>